<organism evidence="1 2">
    <name type="scientific">Vaccinium darrowii</name>
    <dbReference type="NCBI Taxonomy" id="229202"/>
    <lineage>
        <taxon>Eukaryota</taxon>
        <taxon>Viridiplantae</taxon>
        <taxon>Streptophyta</taxon>
        <taxon>Embryophyta</taxon>
        <taxon>Tracheophyta</taxon>
        <taxon>Spermatophyta</taxon>
        <taxon>Magnoliopsida</taxon>
        <taxon>eudicotyledons</taxon>
        <taxon>Gunneridae</taxon>
        <taxon>Pentapetalae</taxon>
        <taxon>asterids</taxon>
        <taxon>Ericales</taxon>
        <taxon>Ericaceae</taxon>
        <taxon>Vaccinioideae</taxon>
        <taxon>Vaccinieae</taxon>
        <taxon>Vaccinium</taxon>
    </lineage>
</organism>
<reference evidence="1 2" key="1">
    <citation type="journal article" date="2021" name="Hortic Res">
        <title>High-quality reference genome and annotation aids understanding of berry development for evergreen blueberry (Vaccinium darrowii).</title>
        <authorList>
            <person name="Yu J."/>
            <person name="Hulse-Kemp A.M."/>
            <person name="Babiker E."/>
            <person name="Staton M."/>
        </authorList>
    </citation>
    <scope>NUCLEOTIDE SEQUENCE [LARGE SCALE GENOMIC DNA]</scope>
    <source>
        <strain evidence="2">cv. NJ 8807/NJ 8810</strain>
        <tissue evidence="1">Young leaf</tissue>
    </source>
</reference>
<dbReference type="Proteomes" id="UP000828048">
    <property type="component" value="Chromosome 10"/>
</dbReference>
<dbReference type="EMBL" id="CM037160">
    <property type="protein sequence ID" value="KAH7840119.1"/>
    <property type="molecule type" value="Genomic_DNA"/>
</dbReference>
<evidence type="ECO:0000313" key="2">
    <source>
        <dbReference type="Proteomes" id="UP000828048"/>
    </source>
</evidence>
<accession>A0ACB7XH22</accession>
<name>A0ACB7XH22_9ERIC</name>
<gene>
    <name evidence="1" type="ORF">Vadar_012890</name>
</gene>
<comment type="caution">
    <text evidence="1">The sequence shown here is derived from an EMBL/GenBank/DDBJ whole genome shotgun (WGS) entry which is preliminary data.</text>
</comment>
<protein>
    <submittedName>
        <fullName evidence="1">Uncharacterized protein</fullName>
    </submittedName>
</protein>
<sequence>MNQEDQNRTPPVDAAVAESGDDTALEVGVVGDADGNVNGVSSGSRSRSRVRGPWSPEEDEILSRLVSKFGARNWSLIARGIPGRSGKSCRLRWCNQLDPCVKRKPFTDEEDHIILTAHSTHGNKWASIAKLLPGRTDNAIKNHWNSTLRRKLTELKRLKRTQGNVLEEVSLDRTKASSEETLSCGDMSSFKSPEKKDMNPVENRPNHSESHAQVDDDHRVAETNNPTLSRPVARVGAFTVCTPATVKPDFGIFKFVEDVCAEPIVPTQCGHGCCGGSSGCISGQISLLGPEFVDYEEPPPLSSHELAAIATDLNRIAWIRSGLESTGTQVGPSTHAFPHEVAGLS</sequence>
<keyword evidence="2" id="KW-1185">Reference proteome</keyword>
<evidence type="ECO:0000313" key="1">
    <source>
        <dbReference type="EMBL" id="KAH7840119.1"/>
    </source>
</evidence>
<proteinExistence type="predicted"/>